<evidence type="ECO:0000313" key="7">
    <source>
        <dbReference type="Proteomes" id="UP001299265"/>
    </source>
</evidence>
<dbReference type="CDD" id="cd01106">
    <property type="entry name" value="HTH_TipAL-Mta"/>
    <property type="match status" value="1"/>
</dbReference>
<protein>
    <submittedName>
        <fullName evidence="6">MerR family transcriptional regulator</fullName>
    </submittedName>
</protein>
<evidence type="ECO:0000256" key="4">
    <source>
        <dbReference type="ARBA" id="ARBA00023163"/>
    </source>
</evidence>
<dbReference type="InterPro" id="IPR036244">
    <property type="entry name" value="TipA-like_antibiotic-bd"/>
</dbReference>
<evidence type="ECO:0000256" key="1">
    <source>
        <dbReference type="ARBA" id="ARBA00023015"/>
    </source>
</evidence>
<name>A0AAP2W9G2_9FIRM</name>
<dbReference type="InterPro" id="IPR000551">
    <property type="entry name" value="MerR-type_HTH_dom"/>
</dbReference>
<reference evidence="6 7" key="1">
    <citation type="submission" date="2021-11" db="EMBL/GenBank/DDBJ databases">
        <title>Lacrimispora sp. nov. NSJ-141 isolated from human feces.</title>
        <authorList>
            <person name="Abdugheni R."/>
        </authorList>
    </citation>
    <scope>NUCLEOTIDE SEQUENCE [LARGE SCALE GENOMIC DNA]</scope>
    <source>
        <strain evidence="6 7">NSJ-141</strain>
    </source>
</reference>
<evidence type="ECO:0000313" key="6">
    <source>
        <dbReference type="EMBL" id="MCD2491877.1"/>
    </source>
</evidence>
<gene>
    <name evidence="6" type="ORF">LQE92_04455</name>
</gene>
<dbReference type="PANTHER" id="PTHR30204">
    <property type="entry name" value="REDOX-CYCLING DRUG-SENSING TRANSCRIPTIONAL ACTIVATOR SOXR"/>
    <property type="match status" value="1"/>
</dbReference>
<dbReference type="SUPFAM" id="SSF89082">
    <property type="entry name" value="Antibiotic binding domain of TipA-like multidrug resistance regulators"/>
    <property type="match status" value="1"/>
</dbReference>
<keyword evidence="3" id="KW-0010">Activator</keyword>
<accession>A0AAP2W9G2</accession>
<keyword evidence="7" id="KW-1185">Reference proteome</keyword>
<evidence type="ECO:0000256" key="3">
    <source>
        <dbReference type="ARBA" id="ARBA00023159"/>
    </source>
</evidence>
<dbReference type="Pfam" id="PF07739">
    <property type="entry name" value="TipAS"/>
    <property type="match status" value="1"/>
</dbReference>
<dbReference type="Gene3D" id="1.10.490.50">
    <property type="entry name" value="Antibiotic binding domain of TipA-like multidrug resistance regulators"/>
    <property type="match status" value="1"/>
</dbReference>
<dbReference type="InterPro" id="IPR012925">
    <property type="entry name" value="TipAS_dom"/>
</dbReference>
<dbReference type="AlphaFoldDB" id="A0AAP2W9G2"/>
<dbReference type="Gene3D" id="1.10.1660.10">
    <property type="match status" value="1"/>
</dbReference>
<dbReference type="RefSeq" id="WP_231061782.1">
    <property type="nucleotide sequence ID" value="NZ_JAJNOR010000001.1"/>
</dbReference>
<organism evidence="6 7">
    <name type="scientific">Lientehia hominis</name>
    <dbReference type="NCBI Taxonomy" id="2897778"/>
    <lineage>
        <taxon>Bacteria</taxon>
        <taxon>Bacillati</taxon>
        <taxon>Bacillota</taxon>
        <taxon>Clostridia</taxon>
        <taxon>Lachnospirales</taxon>
        <taxon>Lachnospiraceae</taxon>
        <taxon>Lientehia</taxon>
    </lineage>
</organism>
<feature type="domain" description="HTH merR-type" evidence="5">
    <location>
        <begin position="1"/>
        <end position="71"/>
    </location>
</feature>
<keyword evidence="4" id="KW-0804">Transcription</keyword>
<dbReference type="SUPFAM" id="SSF46955">
    <property type="entry name" value="Putative DNA-binding domain"/>
    <property type="match status" value="1"/>
</dbReference>
<evidence type="ECO:0000259" key="5">
    <source>
        <dbReference type="PROSITE" id="PS50937"/>
    </source>
</evidence>
<proteinExistence type="predicted"/>
<dbReference type="SMART" id="SM00422">
    <property type="entry name" value="HTH_MERR"/>
    <property type="match status" value="1"/>
</dbReference>
<dbReference type="Pfam" id="PF13411">
    <property type="entry name" value="MerR_1"/>
    <property type="match status" value="1"/>
</dbReference>
<dbReference type="PANTHER" id="PTHR30204:SF90">
    <property type="entry name" value="HTH-TYPE TRANSCRIPTIONAL ACTIVATOR MTA"/>
    <property type="match status" value="1"/>
</dbReference>
<dbReference type="InterPro" id="IPR047057">
    <property type="entry name" value="MerR_fam"/>
</dbReference>
<dbReference type="GO" id="GO:0003700">
    <property type="term" value="F:DNA-binding transcription factor activity"/>
    <property type="evidence" value="ECO:0007669"/>
    <property type="project" value="InterPro"/>
</dbReference>
<sequence length="253" mass="29852">MEYSTHELSRLAGISARTLRYYDEIGLLRPCRTTAAGYRFYGEKEVELLQQILFYRERGLELGTIQEIICRPDFDVLEALNGHLSALTQQKERLNILIQTVKLTIATMKGESKMDDTMKFEAFKKRLIDENEKTYGKEIREKYGDEEVNSYNQKILGLSEKEYEQLRNLETTIRDRLEDAVRSGIKPESETGREVACLHRDWLGYTWKKYSPRMHKSLTDMYVLDERFKAYYDKEVKGCADFLMQAVKYWIED</sequence>
<dbReference type="EMBL" id="JAJNOR010000001">
    <property type="protein sequence ID" value="MCD2491877.1"/>
    <property type="molecule type" value="Genomic_DNA"/>
</dbReference>
<dbReference type="PROSITE" id="PS50937">
    <property type="entry name" value="HTH_MERR_2"/>
    <property type="match status" value="1"/>
</dbReference>
<evidence type="ECO:0000256" key="2">
    <source>
        <dbReference type="ARBA" id="ARBA00023125"/>
    </source>
</evidence>
<dbReference type="InterPro" id="IPR009061">
    <property type="entry name" value="DNA-bd_dom_put_sf"/>
</dbReference>
<keyword evidence="1" id="KW-0805">Transcription regulation</keyword>
<keyword evidence="2" id="KW-0238">DNA-binding</keyword>
<dbReference type="Proteomes" id="UP001299265">
    <property type="component" value="Unassembled WGS sequence"/>
</dbReference>
<dbReference type="GO" id="GO:0003677">
    <property type="term" value="F:DNA binding"/>
    <property type="evidence" value="ECO:0007669"/>
    <property type="project" value="UniProtKB-KW"/>
</dbReference>
<comment type="caution">
    <text evidence="6">The sequence shown here is derived from an EMBL/GenBank/DDBJ whole genome shotgun (WGS) entry which is preliminary data.</text>
</comment>